<dbReference type="RefSeq" id="WP_109394146.1">
    <property type="nucleotide sequence ID" value="NZ_NQLT01000023.1"/>
</dbReference>
<accession>A0AAW5A231</accession>
<evidence type="ECO:0000256" key="6">
    <source>
        <dbReference type="ARBA" id="ARBA00026091"/>
    </source>
</evidence>
<keyword evidence="5" id="KW-0281">Fimbrium</keyword>
<comment type="subcellular location">
    <subcellularLocation>
        <location evidence="1">Fimbrium</location>
    </subcellularLocation>
</comment>
<evidence type="ECO:0000256" key="7">
    <source>
        <dbReference type="ARBA" id="ARBA00031192"/>
    </source>
</evidence>
<organism evidence="9 10">
    <name type="scientific">Photobacterium phosphoreum</name>
    <dbReference type="NCBI Taxonomy" id="659"/>
    <lineage>
        <taxon>Bacteria</taxon>
        <taxon>Pseudomonadati</taxon>
        <taxon>Pseudomonadota</taxon>
        <taxon>Gammaproteobacteria</taxon>
        <taxon>Vibrionales</taxon>
        <taxon>Vibrionaceae</taxon>
        <taxon>Photobacterium</taxon>
    </lineage>
</organism>
<evidence type="ECO:0000313" key="10">
    <source>
        <dbReference type="Proteomes" id="UP000813876"/>
    </source>
</evidence>
<evidence type="ECO:0000256" key="5">
    <source>
        <dbReference type="ARBA" id="ARBA00023263"/>
    </source>
</evidence>
<dbReference type="Gene3D" id="2.60.40.3290">
    <property type="entry name" value="Fimbrial protein EcpA"/>
    <property type="match status" value="1"/>
</dbReference>
<dbReference type="GO" id="GO:0009289">
    <property type="term" value="C:pilus"/>
    <property type="evidence" value="ECO:0007669"/>
    <property type="project" value="UniProtKB-SubCell"/>
</dbReference>
<name>A0AAW5A231_PHOPO</name>
<dbReference type="EMBL" id="WMCP01000047">
    <property type="protein sequence ID" value="MCF2304150.1"/>
    <property type="molecule type" value="Genomic_DNA"/>
</dbReference>
<protein>
    <recommendedName>
        <fullName evidence="3">Common pilus major fimbrillin subunit EcpA</fullName>
    </recommendedName>
    <alternativeName>
        <fullName evidence="7">MatB fimbrillin</fullName>
    </alternativeName>
</protein>
<proteinExistence type="inferred from homology"/>
<evidence type="ECO:0000256" key="1">
    <source>
        <dbReference type="ARBA" id="ARBA00004561"/>
    </source>
</evidence>
<feature type="signal peptide" evidence="8">
    <location>
        <begin position="1"/>
        <end position="22"/>
    </location>
</feature>
<sequence length="199" mass="21271">MKKLTLAVLAVAIMGTTTLAQADTRTASAVASWDAKAYKDTKSMLVVTPLKSLTFNYAEGIKAFNSQDGAFDITIQGQEKATDFKLTSKIITDKLVRASDNSELTVGVKWNGTDLTSSTETTMVDVAAGTTAGLDFLAQDGAYNGKERVSGQSQFTFNIASAKIAGTDTQFSDLADGYWDGDVKVQFTATWEGDFTKTP</sequence>
<dbReference type="Pfam" id="PF16449">
    <property type="entry name" value="MatB"/>
    <property type="match status" value="1"/>
</dbReference>
<evidence type="ECO:0000256" key="2">
    <source>
        <dbReference type="ARBA" id="ARBA00007305"/>
    </source>
</evidence>
<evidence type="ECO:0000313" key="9">
    <source>
        <dbReference type="EMBL" id="MCF2304150.1"/>
    </source>
</evidence>
<evidence type="ECO:0000256" key="4">
    <source>
        <dbReference type="ARBA" id="ARBA00022729"/>
    </source>
</evidence>
<comment type="subunit">
    <text evidence="6">Self-associates. Forms filaments. Interacts with EcpD.</text>
</comment>
<dbReference type="InterPro" id="IPR016514">
    <property type="entry name" value="EcpA"/>
</dbReference>
<dbReference type="Proteomes" id="UP000813876">
    <property type="component" value="Unassembled WGS sequence"/>
</dbReference>
<reference evidence="9" key="1">
    <citation type="submission" date="2019-11" db="EMBL/GenBank/DDBJ databases">
        <title>Comparative genomics of photobacteria reveal adaptation to distinct habitats.</title>
        <authorList>
            <person name="Fuertes-Perez S."/>
            <person name="Hilgarth M."/>
            <person name="Vogel R.F."/>
        </authorList>
    </citation>
    <scope>NUCLEOTIDE SEQUENCE</scope>
    <source>
        <strain evidence="9">TMW2.2145</strain>
    </source>
</reference>
<keyword evidence="4 8" id="KW-0732">Signal</keyword>
<gene>
    <name evidence="9" type="ORF">GLP33_20830</name>
</gene>
<comment type="similarity">
    <text evidence="2">Belongs to the EcpA/MatB fimbrillin family.</text>
</comment>
<comment type="caution">
    <text evidence="9">The sequence shown here is derived from an EMBL/GenBank/DDBJ whole genome shotgun (WGS) entry which is preliminary data.</text>
</comment>
<dbReference type="InterPro" id="IPR038478">
    <property type="entry name" value="Fimbrillin_EcpA_sf"/>
</dbReference>
<feature type="chain" id="PRO_5043946973" description="Common pilus major fimbrillin subunit EcpA" evidence="8">
    <location>
        <begin position="23"/>
        <end position="199"/>
    </location>
</feature>
<dbReference type="AlphaFoldDB" id="A0AAW5A231"/>
<evidence type="ECO:0000256" key="8">
    <source>
        <dbReference type="SAM" id="SignalP"/>
    </source>
</evidence>
<evidence type="ECO:0000256" key="3">
    <source>
        <dbReference type="ARBA" id="ARBA00014507"/>
    </source>
</evidence>